<sequence length="236" mass="25790">MSKPTPSFNFRHEELVPLARLLQSYVTRDRADFEALLPDEYGPQFLPDYAARLAAADALVSSSVARAEGQLITQRIKTSSAALPALLDHLEARVRRAAPLTVPAAAFGIKEVRQARSSGDMERLETKLKTLVQNLDANLPALQAKGHPAAATTALRTLQADLAQDTTLQDLQIGSRKELTADNMTTLNHLYALMKDVLADGKSLYARSDKAKARNSYTLSQLLKRVRTEHGGESGE</sequence>
<evidence type="ECO:0000313" key="1">
    <source>
        <dbReference type="EMBL" id="MCB2409747.1"/>
    </source>
</evidence>
<dbReference type="Proteomes" id="UP001165296">
    <property type="component" value="Unassembled WGS sequence"/>
</dbReference>
<proteinExistence type="predicted"/>
<protein>
    <submittedName>
        <fullName evidence="1">Uncharacterized protein</fullName>
    </submittedName>
</protein>
<evidence type="ECO:0000313" key="2">
    <source>
        <dbReference type="Proteomes" id="UP001165296"/>
    </source>
</evidence>
<keyword evidence="2" id="KW-1185">Reference proteome</keyword>
<name>A0ABS8AU43_9BACT</name>
<comment type="caution">
    <text evidence="1">The sequence shown here is derived from an EMBL/GenBank/DDBJ whole genome shotgun (WGS) entry which is preliminary data.</text>
</comment>
<dbReference type="RefSeq" id="WP_226177555.1">
    <property type="nucleotide sequence ID" value="NZ_JAJADR010000005.1"/>
</dbReference>
<reference evidence="1" key="1">
    <citation type="submission" date="2021-10" db="EMBL/GenBank/DDBJ databases">
        <authorList>
            <person name="Dean J.D."/>
            <person name="Kim M.K."/>
            <person name="Newey C.N."/>
            <person name="Stoker T.S."/>
            <person name="Thompson D.W."/>
            <person name="Grose J.H."/>
        </authorList>
    </citation>
    <scope>NUCLEOTIDE SEQUENCE</scope>
    <source>
        <strain evidence="1">BT178</strain>
    </source>
</reference>
<gene>
    <name evidence="1" type="ORF">LGH74_17280</name>
</gene>
<organism evidence="1 2">
    <name type="scientific">Hymenobacter lucidus</name>
    <dbReference type="NCBI Taxonomy" id="2880930"/>
    <lineage>
        <taxon>Bacteria</taxon>
        <taxon>Pseudomonadati</taxon>
        <taxon>Bacteroidota</taxon>
        <taxon>Cytophagia</taxon>
        <taxon>Cytophagales</taxon>
        <taxon>Hymenobacteraceae</taxon>
        <taxon>Hymenobacter</taxon>
    </lineage>
</organism>
<accession>A0ABS8AU43</accession>
<dbReference type="EMBL" id="JAJADR010000005">
    <property type="protein sequence ID" value="MCB2409747.1"/>
    <property type="molecule type" value="Genomic_DNA"/>
</dbReference>